<organism evidence="2 3">
    <name type="scientific">Salisediminibacterium halotolerans</name>
    <dbReference type="NCBI Taxonomy" id="517425"/>
    <lineage>
        <taxon>Bacteria</taxon>
        <taxon>Bacillati</taxon>
        <taxon>Bacillota</taxon>
        <taxon>Bacilli</taxon>
        <taxon>Bacillales</taxon>
        <taxon>Bacillaceae</taxon>
        <taxon>Salisediminibacterium</taxon>
    </lineage>
</organism>
<dbReference type="AlphaFoldDB" id="A0A1H9UGZ6"/>
<evidence type="ECO:0000259" key="1">
    <source>
        <dbReference type="Pfam" id="PF13192"/>
    </source>
</evidence>
<accession>A0A1H9UGZ6</accession>
<gene>
    <name evidence="2" type="ORF">SAMN05444126_11448</name>
</gene>
<dbReference type="Proteomes" id="UP000199318">
    <property type="component" value="Unassembled WGS sequence"/>
</dbReference>
<evidence type="ECO:0000313" key="3">
    <source>
        <dbReference type="Proteomes" id="UP000199318"/>
    </source>
</evidence>
<dbReference type="Gene3D" id="3.40.30.10">
    <property type="entry name" value="Glutaredoxin"/>
    <property type="match status" value="1"/>
</dbReference>
<dbReference type="RefSeq" id="WP_093073081.1">
    <property type="nucleotide sequence ID" value="NZ_FOGV01000014.1"/>
</dbReference>
<dbReference type="EMBL" id="FOGV01000014">
    <property type="protein sequence ID" value="SES08800.1"/>
    <property type="molecule type" value="Genomic_DNA"/>
</dbReference>
<feature type="domain" description="Thioredoxin-like fold" evidence="1">
    <location>
        <begin position="25"/>
        <end position="98"/>
    </location>
</feature>
<dbReference type="SUPFAM" id="SSF52833">
    <property type="entry name" value="Thioredoxin-like"/>
    <property type="match status" value="1"/>
</dbReference>
<proteinExistence type="predicted"/>
<dbReference type="Pfam" id="PF13192">
    <property type="entry name" value="Thioredoxin_3"/>
    <property type="match status" value="1"/>
</dbReference>
<dbReference type="STRING" id="1464123.SAMN05444126_11448"/>
<protein>
    <submittedName>
        <fullName evidence="2">Thioredoxin domain-containing protein</fullName>
    </submittedName>
</protein>
<dbReference type="InterPro" id="IPR036249">
    <property type="entry name" value="Thioredoxin-like_sf"/>
</dbReference>
<sequence>MVPIQSLDEFYSLISDNDVAVLLVKTNGCSVCDAVEQQLEDGAVEDPEVPAVRIKLEDVPEFSGEYLVFSAPTVLLFIEGKEYWRGSRFVRFDEMNQMISSYKAE</sequence>
<dbReference type="OrthoDB" id="411356at2"/>
<keyword evidence="3" id="KW-1185">Reference proteome</keyword>
<comment type="caution">
    <text evidence="2">The sequence shown here is derived from an EMBL/GenBank/DDBJ whole genome shotgun (WGS) entry which is preliminary data.</text>
</comment>
<evidence type="ECO:0000313" key="2">
    <source>
        <dbReference type="EMBL" id="SES08800.1"/>
    </source>
</evidence>
<dbReference type="InterPro" id="IPR012336">
    <property type="entry name" value="Thioredoxin-like_fold"/>
</dbReference>
<dbReference type="CDD" id="cd02947">
    <property type="entry name" value="TRX_family"/>
    <property type="match status" value="1"/>
</dbReference>
<name>A0A1H9UGZ6_9BACI</name>
<reference evidence="3" key="1">
    <citation type="submission" date="2016-10" db="EMBL/GenBank/DDBJ databases">
        <authorList>
            <person name="de Groot N.N."/>
        </authorList>
    </citation>
    <scope>NUCLEOTIDE SEQUENCE [LARGE SCALE GENOMIC DNA]</scope>
    <source>
        <strain evidence="3">10nlg</strain>
    </source>
</reference>